<name>A0AAQ3QU61_9BACT</name>
<comment type="catalytic activity">
    <reaction evidence="14 15">
        <text>tRNA(Phe) + L-phenylalanine + ATP = L-phenylalanyl-tRNA(Phe) + AMP + diphosphate + H(+)</text>
        <dbReference type="Rhea" id="RHEA:19413"/>
        <dbReference type="Rhea" id="RHEA-COMP:9668"/>
        <dbReference type="Rhea" id="RHEA-COMP:9699"/>
        <dbReference type="ChEBI" id="CHEBI:15378"/>
        <dbReference type="ChEBI" id="CHEBI:30616"/>
        <dbReference type="ChEBI" id="CHEBI:33019"/>
        <dbReference type="ChEBI" id="CHEBI:58095"/>
        <dbReference type="ChEBI" id="CHEBI:78442"/>
        <dbReference type="ChEBI" id="CHEBI:78531"/>
        <dbReference type="ChEBI" id="CHEBI:456215"/>
        <dbReference type="EC" id="6.1.1.20"/>
    </reaction>
</comment>
<keyword evidence="9 15" id="KW-0067">ATP-binding</keyword>
<keyword evidence="11 16" id="KW-0694">RNA-binding</keyword>
<keyword evidence="7 15" id="KW-0479">Metal-binding</keyword>
<dbReference type="KEGG" id="puo:RZN69_03180"/>
<comment type="cofactor">
    <cofactor evidence="15">
        <name>Mg(2+)</name>
        <dbReference type="ChEBI" id="CHEBI:18420"/>
    </cofactor>
    <text evidence="15">Binds 2 magnesium ions per tetramer.</text>
</comment>
<evidence type="ECO:0000256" key="4">
    <source>
        <dbReference type="ARBA" id="ARBA00022490"/>
    </source>
</evidence>
<dbReference type="EMBL" id="CP136920">
    <property type="protein sequence ID" value="WOO42076.1"/>
    <property type="molecule type" value="Genomic_DNA"/>
</dbReference>
<evidence type="ECO:0000256" key="11">
    <source>
        <dbReference type="ARBA" id="ARBA00022884"/>
    </source>
</evidence>
<dbReference type="InterPro" id="IPR009061">
    <property type="entry name" value="DNA-bd_dom_put_sf"/>
</dbReference>
<dbReference type="PROSITE" id="PS50886">
    <property type="entry name" value="TRBD"/>
    <property type="match status" value="1"/>
</dbReference>
<dbReference type="SUPFAM" id="SSF54991">
    <property type="entry name" value="Anticodon-binding domain of PheRS"/>
    <property type="match status" value="1"/>
</dbReference>
<keyword evidence="5 16" id="KW-0820">tRNA-binding</keyword>
<dbReference type="Pfam" id="PF17759">
    <property type="entry name" value="tRNA_synthFbeta"/>
    <property type="match status" value="1"/>
</dbReference>
<dbReference type="SUPFAM" id="SSF50249">
    <property type="entry name" value="Nucleic acid-binding proteins"/>
    <property type="match status" value="1"/>
</dbReference>
<comment type="similarity">
    <text evidence="2 15">Belongs to the phenylalanyl-tRNA synthetase beta subunit family. Type 1 subfamily.</text>
</comment>
<proteinExistence type="inferred from homology"/>
<evidence type="ECO:0000259" key="18">
    <source>
        <dbReference type="PROSITE" id="PS51447"/>
    </source>
</evidence>
<dbReference type="Gene3D" id="2.40.50.140">
    <property type="entry name" value="Nucleic acid-binding proteins"/>
    <property type="match status" value="1"/>
</dbReference>
<dbReference type="GO" id="GO:0000049">
    <property type="term" value="F:tRNA binding"/>
    <property type="evidence" value="ECO:0007669"/>
    <property type="project" value="UniProtKB-UniRule"/>
</dbReference>
<dbReference type="NCBIfam" id="TIGR00472">
    <property type="entry name" value="pheT_bact"/>
    <property type="match status" value="1"/>
</dbReference>
<dbReference type="InterPro" id="IPR036690">
    <property type="entry name" value="Fdx_antiC-bd_sf"/>
</dbReference>
<dbReference type="SMART" id="SM00874">
    <property type="entry name" value="B5"/>
    <property type="match status" value="1"/>
</dbReference>
<keyword evidence="4 15" id="KW-0963">Cytoplasm</keyword>
<evidence type="ECO:0000256" key="8">
    <source>
        <dbReference type="ARBA" id="ARBA00022741"/>
    </source>
</evidence>
<dbReference type="GO" id="GO:0000287">
    <property type="term" value="F:magnesium ion binding"/>
    <property type="evidence" value="ECO:0007669"/>
    <property type="project" value="UniProtKB-UniRule"/>
</dbReference>
<evidence type="ECO:0000256" key="6">
    <source>
        <dbReference type="ARBA" id="ARBA00022598"/>
    </source>
</evidence>
<dbReference type="GO" id="GO:0004826">
    <property type="term" value="F:phenylalanine-tRNA ligase activity"/>
    <property type="evidence" value="ECO:0007669"/>
    <property type="project" value="UniProtKB-UniRule"/>
</dbReference>
<dbReference type="Proteomes" id="UP001304300">
    <property type="component" value="Chromosome"/>
</dbReference>
<dbReference type="InterPro" id="IPR004532">
    <property type="entry name" value="Phe-tRNA-ligase_IIc_bsu_bact"/>
</dbReference>
<keyword evidence="12 15" id="KW-0648">Protein biosynthesis</keyword>
<dbReference type="SUPFAM" id="SSF46955">
    <property type="entry name" value="Putative DNA-binding domain"/>
    <property type="match status" value="1"/>
</dbReference>
<reference evidence="20 21" key="1">
    <citation type="submission" date="2023-10" db="EMBL/GenBank/DDBJ databases">
        <title>Rubellicoccus peritrichatus gen. nov., sp. nov., isolated from an algae of coral reef tank.</title>
        <authorList>
            <person name="Luo J."/>
        </authorList>
    </citation>
    <scope>NUCLEOTIDE SEQUENCE [LARGE SCALE GENOMIC DNA]</scope>
    <source>
        <strain evidence="20 21">CR14</strain>
    </source>
</reference>
<dbReference type="HAMAP" id="MF_00283">
    <property type="entry name" value="Phe_tRNA_synth_beta1"/>
    <property type="match status" value="1"/>
</dbReference>
<dbReference type="Gene3D" id="3.30.70.380">
    <property type="entry name" value="Ferrodoxin-fold anticodon-binding domain"/>
    <property type="match status" value="1"/>
</dbReference>
<evidence type="ECO:0000256" key="1">
    <source>
        <dbReference type="ARBA" id="ARBA00004496"/>
    </source>
</evidence>
<evidence type="ECO:0000256" key="3">
    <source>
        <dbReference type="ARBA" id="ARBA00011209"/>
    </source>
</evidence>
<dbReference type="InterPro" id="IPR045060">
    <property type="entry name" value="Phe-tRNA-ligase_IIc_bsu"/>
</dbReference>
<dbReference type="InterPro" id="IPR045864">
    <property type="entry name" value="aa-tRNA-synth_II/BPL/LPL"/>
</dbReference>
<feature type="binding site" evidence="15">
    <location>
        <position position="466"/>
    </location>
    <ligand>
        <name>Mg(2+)</name>
        <dbReference type="ChEBI" id="CHEBI:18420"/>
        <note>shared with alpha subunit</note>
    </ligand>
</feature>
<dbReference type="PANTHER" id="PTHR10947:SF0">
    <property type="entry name" value="PHENYLALANINE--TRNA LIGASE BETA SUBUNIT"/>
    <property type="match status" value="1"/>
</dbReference>
<keyword evidence="21" id="KW-1185">Reference proteome</keyword>
<dbReference type="RefSeq" id="WP_317834560.1">
    <property type="nucleotide sequence ID" value="NZ_CP136920.1"/>
</dbReference>
<dbReference type="PROSITE" id="PS51483">
    <property type="entry name" value="B5"/>
    <property type="match status" value="1"/>
</dbReference>
<dbReference type="GO" id="GO:0006432">
    <property type="term" value="P:phenylalanyl-tRNA aminoacylation"/>
    <property type="evidence" value="ECO:0007669"/>
    <property type="project" value="UniProtKB-UniRule"/>
</dbReference>
<dbReference type="InterPro" id="IPR005147">
    <property type="entry name" value="tRNA_synthase_B5-dom"/>
</dbReference>
<evidence type="ECO:0000256" key="15">
    <source>
        <dbReference type="HAMAP-Rule" id="MF_00283"/>
    </source>
</evidence>
<keyword evidence="13 15" id="KW-0030">Aminoacyl-tRNA synthetase</keyword>
<feature type="binding site" evidence="15">
    <location>
        <position position="462"/>
    </location>
    <ligand>
        <name>Mg(2+)</name>
        <dbReference type="ChEBI" id="CHEBI:18420"/>
        <note>shared with alpha subunit</note>
    </ligand>
</feature>
<dbReference type="InterPro" id="IPR033714">
    <property type="entry name" value="tRNA_bind_bactPheRS"/>
</dbReference>
<dbReference type="Pfam" id="PF03484">
    <property type="entry name" value="B5"/>
    <property type="match status" value="1"/>
</dbReference>
<dbReference type="Gene3D" id="3.30.930.10">
    <property type="entry name" value="Bira Bifunctional Protein, Domain 2"/>
    <property type="match status" value="1"/>
</dbReference>
<evidence type="ECO:0000256" key="14">
    <source>
        <dbReference type="ARBA" id="ARBA00049255"/>
    </source>
</evidence>
<sequence length="804" mass="87721">MKISLNWLKDYISLTATAEEVAEALPMLGLEVEATEQFGMPPMENLVVGEVLSREQHPNADRLGVCQVKTSADEEPRQIVCGATNYKVGDRIPVALPGCRLPGDFKIKKSKLRGVESHGMMCSAKELGLGNDHEGLLILSDRPEIGTPMNEVFPDNDTVFEIELTANRGDCLGQIGVARDLAAYFDLEVALPQVAAHVAEGEGLISGVDVSTDNCPYYTVWSIRGVKITESPGWLKRRLEAVGLRPINNVVDVTNYVLMETGQPLHAFDSKKIAGGKLIVRQATAAEKITTLDEKEHKLDERDMVIADTEKPLVIAGVMGSLAAEVDDTTTDVVLESAWFKPGSVRGTSRRHNIHTDSSYRFARDVDPAGVDLWGRRAIDLILQLAGGEVSGPCLVHGEAPRGDRVIEIDAAYVRRVCGYDATEEQIVEVFTSLGFVVRDRKSGGWAVTVPSFRPEVDRPIDLVEEFVRIHGTRNIPARPVKATGLHRHDAPLAVFNHKAQDLLSAKQFQECCHYSLCDADQLKTSGSSDAEEKSLSLANPLTSEMSHIRSSLIPGLLNALRLNRSRGNVVRRLFETGQVFRGGEGELTELGSVAFLIAVDEPERTWLEREKPDFFTAKSLVDEVATLTGVSELGWKSLVDSTYWQDGHAAEAQSDGVQVKAGLLSIEMLKAQNIEGLVLAGEIIFNNESLKDTTSSTAHFQPFSDYPASERDLALVVDQAEPAVDVVTRFEAAAQAAAGDAFTAEKVAVFDVYSGKGLPEGKKSLGLSIAFRAADRTLKEKEVNTAFDKIQTEMKDAGYAIRE</sequence>
<evidence type="ECO:0000313" key="21">
    <source>
        <dbReference type="Proteomes" id="UP001304300"/>
    </source>
</evidence>
<evidence type="ECO:0000259" key="19">
    <source>
        <dbReference type="PROSITE" id="PS51483"/>
    </source>
</evidence>
<keyword evidence="10 15" id="KW-0460">Magnesium</keyword>
<dbReference type="Gene3D" id="3.30.56.10">
    <property type="match status" value="2"/>
</dbReference>
<organism evidence="20 21">
    <name type="scientific">Rubellicoccus peritrichatus</name>
    <dbReference type="NCBI Taxonomy" id="3080537"/>
    <lineage>
        <taxon>Bacteria</taxon>
        <taxon>Pseudomonadati</taxon>
        <taxon>Verrucomicrobiota</taxon>
        <taxon>Opitutia</taxon>
        <taxon>Puniceicoccales</taxon>
        <taxon>Cerasicoccaceae</taxon>
        <taxon>Rubellicoccus</taxon>
    </lineage>
</organism>
<evidence type="ECO:0000256" key="12">
    <source>
        <dbReference type="ARBA" id="ARBA00022917"/>
    </source>
</evidence>
<feature type="binding site" evidence="15">
    <location>
        <position position="465"/>
    </location>
    <ligand>
        <name>Mg(2+)</name>
        <dbReference type="ChEBI" id="CHEBI:18420"/>
        <note>shared with alpha subunit</note>
    </ligand>
</feature>
<dbReference type="InterPro" id="IPR005121">
    <property type="entry name" value="Fdx_antiC-bd"/>
</dbReference>
<feature type="domain" description="TRNA-binding" evidence="17">
    <location>
        <begin position="40"/>
        <end position="150"/>
    </location>
</feature>
<evidence type="ECO:0000313" key="20">
    <source>
        <dbReference type="EMBL" id="WOO42076.1"/>
    </source>
</evidence>
<evidence type="ECO:0000256" key="13">
    <source>
        <dbReference type="ARBA" id="ARBA00023146"/>
    </source>
</evidence>
<feature type="domain" description="FDX-ACB" evidence="18">
    <location>
        <begin position="705"/>
        <end position="803"/>
    </location>
</feature>
<dbReference type="Pfam" id="PF03147">
    <property type="entry name" value="FDX-ACB"/>
    <property type="match status" value="1"/>
</dbReference>
<dbReference type="InterPro" id="IPR002547">
    <property type="entry name" value="tRNA-bd_dom"/>
</dbReference>
<dbReference type="NCBIfam" id="NF045760">
    <property type="entry name" value="YtpR"/>
    <property type="match status" value="1"/>
</dbReference>
<evidence type="ECO:0000256" key="9">
    <source>
        <dbReference type="ARBA" id="ARBA00022840"/>
    </source>
</evidence>
<comment type="subcellular location">
    <subcellularLocation>
        <location evidence="1 15">Cytoplasm</location>
    </subcellularLocation>
</comment>
<dbReference type="FunFam" id="2.40.50.140:FF:000045">
    <property type="entry name" value="Phenylalanine--tRNA ligase beta subunit"/>
    <property type="match status" value="1"/>
</dbReference>
<protein>
    <recommendedName>
        <fullName evidence="15">Phenylalanine--tRNA ligase beta subunit</fullName>
        <ecNumber evidence="15">6.1.1.20</ecNumber>
    </recommendedName>
    <alternativeName>
        <fullName evidence="15">Phenylalanyl-tRNA synthetase beta subunit</fullName>
        <shortName evidence="15">PheRS</shortName>
    </alternativeName>
</protein>
<dbReference type="AlphaFoldDB" id="A0AAQ3QU61"/>
<evidence type="ECO:0000256" key="7">
    <source>
        <dbReference type="ARBA" id="ARBA00022723"/>
    </source>
</evidence>
<dbReference type="InterPro" id="IPR041616">
    <property type="entry name" value="PheRS_beta_core"/>
</dbReference>
<evidence type="ECO:0000256" key="2">
    <source>
        <dbReference type="ARBA" id="ARBA00008653"/>
    </source>
</evidence>
<dbReference type="PANTHER" id="PTHR10947">
    <property type="entry name" value="PHENYLALANYL-TRNA SYNTHETASE BETA CHAIN AND LEUCINE-RICH REPEAT-CONTAINING PROTEIN 47"/>
    <property type="match status" value="1"/>
</dbReference>
<evidence type="ECO:0000256" key="5">
    <source>
        <dbReference type="ARBA" id="ARBA00022555"/>
    </source>
</evidence>
<dbReference type="InterPro" id="IPR020825">
    <property type="entry name" value="Phe-tRNA_synthase-like_B3/B4"/>
</dbReference>
<evidence type="ECO:0000256" key="16">
    <source>
        <dbReference type="PROSITE-ProRule" id="PRU00209"/>
    </source>
</evidence>
<evidence type="ECO:0000259" key="17">
    <source>
        <dbReference type="PROSITE" id="PS50886"/>
    </source>
</evidence>
<dbReference type="SUPFAM" id="SSF56037">
    <property type="entry name" value="PheT/TilS domain"/>
    <property type="match status" value="1"/>
</dbReference>
<dbReference type="CDD" id="cd02796">
    <property type="entry name" value="tRNA_bind_bactPheRS"/>
    <property type="match status" value="1"/>
</dbReference>
<accession>A0AAQ3QU61</accession>
<feature type="domain" description="B5" evidence="19">
    <location>
        <begin position="402"/>
        <end position="478"/>
    </location>
</feature>
<dbReference type="EC" id="6.1.1.20" evidence="15"/>
<dbReference type="SMART" id="SM00873">
    <property type="entry name" value="B3_4"/>
    <property type="match status" value="1"/>
</dbReference>
<keyword evidence="8 15" id="KW-0547">Nucleotide-binding</keyword>
<dbReference type="InterPro" id="IPR005146">
    <property type="entry name" value="B3/B4_tRNA-bd"/>
</dbReference>
<dbReference type="InterPro" id="IPR012340">
    <property type="entry name" value="NA-bd_OB-fold"/>
</dbReference>
<dbReference type="GO" id="GO:0005524">
    <property type="term" value="F:ATP binding"/>
    <property type="evidence" value="ECO:0007669"/>
    <property type="project" value="UniProtKB-UniRule"/>
</dbReference>
<dbReference type="Gene3D" id="3.50.40.10">
    <property type="entry name" value="Phenylalanyl-trna Synthetase, Chain B, domain 3"/>
    <property type="match status" value="1"/>
</dbReference>
<dbReference type="GO" id="GO:0009328">
    <property type="term" value="C:phenylalanine-tRNA ligase complex"/>
    <property type="evidence" value="ECO:0007669"/>
    <property type="project" value="TreeGrafter"/>
</dbReference>
<keyword evidence="6 15" id="KW-0436">Ligase</keyword>
<dbReference type="FunFam" id="3.50.40.10:FF:000001">
    <property type="entry name" value="Phenylalanine--tRNA ligase beta subunit"/>
    <property type="match status" value="1"/>
</dbReference>
<dbReference type="Pfam" id="PF01588">
    <property type="entry name" value="tRNA_bind"/>
    <property type="match status" value="1"/>
</dbReference>
<dbReference type="SUPFAM" id="SSF55681">
    <property type="entry name" value="Class II aaRS and biotin synthetases"/>
    <property type="match status" value="1"/>
</dbReference>
<dbReference type="Pfam" id="PF03483">
    <property type="entry name" value="B3_4"/>
    <property type="match status" value="1"/>
</dbReference>
<dbReference type="SMART" id="SM00896">
    <property type="entry name" value="FDX-ACB"/>
    <property type="match status" value="1"/>
</dbReference>
<gene>
    <name evidence="15 20" type="primary">pheT</name>
    <name evidence="20" type="ORF">RZN69_03180</name>
</gene>
<comment type="caution">
    <text evidence="15">Lacks conserved residue(s) required for the propagation of feature annotation.</text>
</comment>
<evidence type="ECO:0000256" key="10">
    <source>
        <dbReference type="ARBA" id="ARBA00022842"/>
    </source>
</evidence>
<comment type="subunit">
    <text evidence="3 15">Tetramer of two alpha and two beta subunits.</text>
</comment>
<dbReference type="PROSITE" id="PS51447">
    <property type="entry name" value="FDX_ACB"/>
    <property type="match status" value="1"/>
</dbReference>